<dbReference type="InterPro" id="IPR020568">
    <property type="entry name" value="Ribosomal_Su5_D2-typ_SF"/>
</dbReference>
<gene>
    <name evidence="7" type="ORF">COW24_02730</name>
</gene>
<dbReference type="Pfam" id="PF00380">
    <property type="entry name" value="Ribosomal_S9"/>
    <property type="match status" value="1"/>
</dbReference>
<evidence type="ECO:0000256" key="4">
    <source>
        <dbReference type="RuleBase" id="RU003815"/>
    </source>
</evidence>
<name>A0A2M7H404_9BACT</name>
<dbReference type="Proteomes" id="UP000230292">
    <property type="component" value="Unassembled WGS sequence"/>
</dbReference>
<evidence type="ECO:0000256" key="1">
    <source>
        <dbReference type="ARBA" id="ARBA00005251"/>
    </source>
</evidence>
<protein>
    <recommendedName>
        <fullName evidence="5">30S ribosomal protein S9</fullName>
    </recommendedName>
</protein>
<evidence type="ECO:0000256" key="3">
    <source>
        <dbReference type="ARBA" id="ARBA00023274"/>
    </source>
</evidence>
<dbReference type="InterPro" id="IPR000754">
    <property type="entry name" value="Ribosomal_uS9"/>
</dbReference>
<feature type="compositionally biased region" description="Basic residues" evidence="6">
    <location>
        <begin position="121"/>
        <end position="140"/>
    </location>
</feature>
<proteinExistence type="inferred from homology"/>
<dbReference type="GO" id="GO:0006412">
    <property type="term" value="P:translation"/>
    <property type="evidence" value="ECO:0007669"/>
    <property type="project" value="InterPro"/>
</dbReference>
<dbReference type="InterPro" id="IPR014721">
    <property type="entry name" value="Ribsml_uS5_D2-typ_fold_subgr"/>
</dbReference>
<dbReference type="GO" id="GO:0003723">
    <property type="term" value="F:RNA binding"/>
    <property type="evidence" value="ECO:0007669"/>
    <property type="project" value="TreeGrafter"/>
</dbReference>
<reference evidence="7 8" key="1">
    <citation type="submission" date="2017-09" db="EMBL/GenBank/DDBJ databases">
        <title>Depth-based differentiation of microbial function through sediment-hosted aquifers and enrichment of novel symbionts in the deep terrestrial subsurface.</title>
        <authorList>
            <person name="Probst A.J."/>
            <person name="Ladd B."/>
            <person name="Jarett J.K."/>
            <person name="Geller-Mcgrath D.E."/>
            <person name="Sieber C.M."/>
            <person name="Emerson J.B."/>
            <person name="Anantharaman K."/>
            <person name="Thomas B.C."/>
            <person name="Malmstrom R."/>
            <person name="Stieglmeier M."/>
            <person name="Klingl A."/>
            <person name="Woyke T."/>
            <person name="Ryan C.M."/>
            <person name="Banfield J.F."/>
        </authorList>
    </citation>
    <scope>NUCLEOTIDE SEQUENCE [LARGE SCALE GENOMIC DNA]</scope>
    <source>
        <strain evidence="7">CG15_BIG_FIL_POST_REV_8_21_14_020_45_12</strain>
    </source>
</reference>
<dbReference type="Gene3D" id="3.30.230.10">
    <property type="match status" value="1"/>
</dbReference>
<dbReference type="AlphaFoldDB" id="A0A2M7H404"/>
<keyword evidence="3 4" id="KW-0687">Ribonucleoprotein</keyword>
<dbReference type="GO" id="GO:0003735">
    <property type="term" value="F:structural constituent of ribosome"/>
    <property type="evidence" value="ECO:0007669"/>
    <property type="project" value="InterPro"/>
</dbReference>
<feature type="region of interest" description="Disordered" evidence="6">
    <location>
        <begin position="115"/>
        <end position="140"/>
    </location>
</feature>
<accession>A0A2M7H404</accession>
<evidence type="ECO:0000256" key="5">
    <source>
        <dbReference type="RuleBase" id="RU003816"/>
    </source>
</evidence>
<dbReference type="NCBIfam" id="NF001099">
    <property type="entry name" value="PRK00132.1"/>
    <property type="match status" value="1"/>
</dbReference>
<dbReference type="PANTHER" id="PTHR21569">
    <property type="entry name" value="RIBOSOMAL PROTEIN S9"/>
    <property type="match status" value="1"/>
</dbReference>
<comment type="similarity">
    <text evidence="1 4">Belongs to the universal ribosomal protein uS9 family.</text>
</comment>
<organism evidence="7 8">
    <name type="scientific">Candidatus Kerfeldbacteria bacterium CG15_BIG_FIL_POST_REV_8_21_14_020_45_12</name>
    <dbReference type="NCBI Taxonomy" id="2014247"/>
    <lineage>
        <taxon>Bacteria</taxon>
        <taxon>Candidatus Kerfeldiibacteriota</taxon>
    </lineage>
</organism>
<evidence type="ECO:0000313" key="7">
    <source>
        <dbReference type="EMBL" id="PIW36947.1"/>
    </source>
</evidence>
<dbReference type="PANTHER" id="PTHR21569:SF1">
    <property type="entry name" value="SMALL RIBOSOMAL SUBUNIT PROTEIN US9M"/>
    <property type="match status" value="1"/>
</dbReference>
<dbReference type="SUPFAM" id="SSF54211">
    <property type="entry name" value="Ribosomal protein S5 domain 2-like"/>
    <property type="match status" value="1"/>
</dbReference>
<sequence>MTQTVAKTKKKSYVYAVGRRKSASARVRMYVGEGVAGSVEVNGVPHTEYFSAQYAPVVLEAIELILEGAPGSFTVKVEGGGVHSQAEAVRHGIARALVEYNADWKALLKPKGLMTRDPRAKERKKPGLRRARRAPQWSKR</sequence>
<dbReference type="InterPro" id="IPR023035">
    <property type="entry name" value="Ribosomal_uS9_bac/plastid"/>
</dbReference>
<dbReference type="InterPro" id="IPR020574">
    <property type="entry name" value="Ribosomal_uS9_CS"/>
</dbReference>
<dbReference type="GO" id="GO:0022627">
    <property type="term" value="C:cytosolic small ribosomal subunit"/>
    <property type="evidence" value="ECO:0007669"/>
    <property type="project" value="TreeGrafter"/>
</dbReference>
<keyword evidence="2 4" id="KW-0689">Ribosomal protein</keyword>
<dbReference type="PROSITE" id="PS00360">
    <property type="entry name" value="RIBOSOMAL_S9"/>
    <property type="match status" value="1"/>
</dbReference>
<evidence type="ECO:0000256" key="6">
    <source>
        <dbReference type="SAM" id="MobiDB-lite"/>
    </source>
</evidence>
<evidence type="ECO:0000256" key="2">
    <source>
        <dbReference type="ARBA" id="ARBA00022980"/>
    </source>
</evidence>
<comment type="caution">
    <text evidence="7">The sequence shown here is derived from an EMBL/GenBank/DDBJ whole genome shotgun (WGS) entry which is preliminary data.</text>
</comment>
<dbReference type="EMBL" id="PFGC01000036">
    <property type="protein sequence ID" value="PIW36947.1"/>
    <property type="molecule type" value="Genomic_DNA"/>
</dbReference>
<evidence type="ECO:0000313" key="8">
    <source>
        <dbReference type="Proteomes" id="UP000230292"/>
    </source>
</evidence>